<dbReference type="Pfam" id="PF13622">
    <property type="entry name" value="4HBT_3"/>
    <property type="match status" value="1"/>
</dbReference>
<feature type="domain" description="Acyl-CoA thioesterase-like C-terminal" evidence="2">
    <location>
        <begin position="178"/>
        <end position="317"/>
    </location>
</feature>
<dbReference type="SUPFAM" id="SSF54637">
    <property type="entry name" value="Thioesterase/thiol ester dehydrase-isomerase"/>
    <property type="match status" value="2"/>
</dbReference>
<gene>
    <name evidence="3" type="ORF">LTR24_000870</name>
</gene>
<feature type="domain" description="Acyl-CoA thioesterase-like N-terminal HotDog" evidence="1">
    <location>
        <begin position="23"/>
        <end position="115"/>
    </location>
</feature>
<dbReference type="EMBL" id="JAVRRG010000006">
    <property type="protein sequence ID" value="KAK5100724.1"/>
    <property type="molecule type" value="Genomic_DNA"/>
</dbReference>
<dbReference type="InterPro" id="IPR052389">
    <property type="entry name" value="Sec_Metab_Biosynth-Assoc"/>
</dbReference>
<accession>A0ABR0KMB8</accession>
<dbReference type="Gene3D" id="2.40.160.210">
    <property type="entry name" value="Acyl-CoA thioesterase, double hotdog domain"/>
    <property type="match status" value="2"/>
</dbReference>
<dbReference type="InterPro" id="IPR029069">
    <property type="entry name" value="HotDog_dom_sf"/>
</dbReference>
<comment type="caution">
    <text evidence="3">The sequence shown here is derived from an EMBL/GenBank/DDBJ whole genome shotgun (WGS) entry which is preliminary data.</text>
</comment>
<dbReference type="InterPro" id="IPR049449">
    <property type="entry name" value="TesB_ACOT8-like_N"/>
</dbReference>
<evidence type="ECO:0000313" key="3">
    <source>
        <dbReference type="EMBL" id="KAK5100724.1"/>
    </source>
</evidence>
<sequence>MTTFADVLPIRQLESHKYSANFESDWCIGTVPNGGYVTASFMLVASKHMQLTHSTRKQLHVVNLHLQFMRRTGIGEAIFTVKDVKLGGRISNLHLTLTQKDERSGKMVEEVMGYIMMSDMSAEDGLSLDSGYEMSPEPLPVSLPALVEGKDANYVRRGRDPFADFRRAGRHMAMHLVRPDKRPSHFPKAMIDQWVLFQPQGREGRHTNNALGYIVDIFPQILERYVNAEMEEACLGQDLSAEEAEALIKNRAQPNAKYWYPTLNLNLDVKKLLPEEGVKWLFVRVQAKKIQNGRFDLEVTVLDESGDIVALSTHSALAVDSSRNTTREKKDSKSKL</sequence>
<dbReference type="Proteomes" id="UP001345013">
    <property type="component" value="Unassembled WGS sequence"/>
</dbReference>
<reference evidence="3 4" key="1">
    <citation type="submission" date="2023-08" db="EMBL/GenBank/DDBJ databases">
        <title>Black Yeasts Isolated from many extreme environments.</title>
        <authorList>
            <person name="Coleine C."/>
            <person name="Stajich J.E."/>
            <person name="Selbmann L."/>
        </authorList>
    </citation>
    <scope>NUCLEOTIDE SEQUENCE [LARGE SCALE GENOMIC DNA]</scope>
    <source>
        <strain evidence="3 4">CCFEE 5885</strain>
    </source>
</reference>
<dbReference type="InterPro" id="IPR049450">
    <property type="entry name" value="ACOT8-like_C"/>
</dbReference>
<name>A0ABR0KMB8_9EURO</name>
<evidence type="ECO:0000313" key="4">
    <source>
        <dbReference type="Proteomes" id="UP001345013"/>
    </source>
</evidence>
<dbReference type="PANTHER" id="PTHR38110:SF1">
    <property type="entry name" value="THIOESTERASE DOMAIN-CONTAINING PROTEIN"/>
    <property type="match status" value="1"/>
</dbReference>
<dbReference type="InterPro" id="IPR042171">
    <property type="entry name" value="Acyl-CoA_hotdog"/>
</dbReference>
<evidence type="ECO:0000259" key="1">
    <source>
        <dbReference type="Pfam" id="PF13622"/>
    </source>
</evidence>
<organism evidence="3 4">
    <name type="scientific">Lithohypha guttulata</name>
    <dbReference type="NCBI Taxonomy" id="1690604"/>
    <lineage>
        <taxon>Eukaryota</taxon>
        <taxon>Fungi</taxon>
        <taxon>Dikarya</taxon>
        <taxon>Ascomycota</taxon>
        <taxon>Pezizomycotina</taxon>
        <taxon>Eurotiomycetes</taxon>
        <taxon>Chaetothyriomycetidae</taxon>
        <taxon>Chaetothyriales</taxon>
        <taxon>Trichomeriaceae</taxon>
        <taxon>Lithohypha</taxon>
    </lineage>
</organism>
<protein>
    <submittedName>
        <fullName evidence="3">Uncharacterized protein</fullName>
    </submittedName>
</protein>
<evidence type="ECO:0000259" key="2">
    <source>
        <dbReference type="Pfam" id="PF20789"/>
    </source>
</evidence>
<proteinExistence type="predicted"/>
<dbReference type="PANTHER" id="PTHR38110">
    <property type="entry name" value="CHROMOSOME 23, WHOLE GENOME SHOTGUN SEQUENCE"/>
    <property type="match status" value="1"/>
</dbReference>
<dbReference type="Pfam" id="PF20789">
    <property type="entry name" value="4HBT_3C"/>
    <property type="match status" value="1"/>
</dbReference>
<keyword evidence="4" id="KW-1185">Reference proteome</keyword>